<gene>
    <name evidence="3" type="primary">Contig10677.g11408</name>
    <name evidence="3" type="ORF">STYLEM_10102</name>
</gene>
<dbReference type="PANTHER" id="PTHR38899:SF1">
    <property type="entry name" value="PROTEIN KINASE"/>
    <property type="match status" value="1"/>
</dbReference>
<feature type="region of interest" description="Disordered" evidence="2">
    <location>
        <begin position="39"/>
        <end position="89"/>
    </location>
</feature>
<dbReference type="AlphaFoldDB" id="A0A078AFT5"/>
<dbReference type="Proteomes" id="UP000039865">
    <property type="component" value="Unassembled WGS sequence"/>
</dbReference>
<evidence type="ECO:0000256" key="1">
    <source>
        <dbReference type="SAM" id="Coils"/>
    </source>
</evidence>
<keyword evidence="1" id="KW-0175">Coiled coil</keyword>
<feature type="compositionally biased region" description="Low complexity" evidence="2">
    <location>
        <begin position="114"/>
        <end position="128"/>
    </location>
</feature>
<protein>
    <submittedName>
        <fullName evidence="3">Uncharacterized protein</fullName>
    </submittedName>
</protein>
<feature type="region of interest" description="Disordered" evidence="2">
    <location>
        <begin position="399"/>
        <end position="422"/>
    </location>
</feature>
<accession>A0A078AFT5</accession>
<feature type="compositionally biased region" description="Polar residues" evidence="2">
    <location>
        <begin position="66"/>
        <end position="89"/>
    </location>
</feature>
<feature type="compositionally biased region" description="Low complexity" evidence="2">
    <location>
        <begin position="44"/>
        <end position="59"/>
    </location>
</feature>
<dbReference type="PANTHER" id="PTHR38899">
    <property type="entry name" value="DOMAIN OOKINETE PROTEIN, PUTATIVE-RELATED"/>
    <property type="match status" value="1"/>
</dbReference>
<feature type="compositionally biased region" description="Low complexity" evidence="2">
    <location>
        <begin position="288"/>
        <end position="306"/>
    </location>
</feature>
<proteinExistence type="predicted"/>
<feature type="compositionally biased region" description="Polar residues" evidence="2">
    <location>
        <begin position="272"/>
        <end position="287"/>
    </location>
</feature>
<feature type="compositionally biased region" description="Basic and acidic residues" evidence="2">
    <location>
        <begin position="227"/>
        <end position="236"/>
    </location>
</feature>
<feature type="compositionally biased region" description="Polar residues" evidence="2">
    <location>
        <begin position="237"/>
        <end position="254"/>
    </location>
</feature>
<dbReference type="InParanoid" id="A0A078AFT5"/>
<evidence type="ECO:0000256" key="2">
    <source>
        <dbReference type="SAM" id="MobiDB-lite"/>
    </source>
</evidence>
<evidence type="ECO:0000313" key="3">
    <source>
        <dbReference type="EMBL" id="CDW81094.1"/>
    </source>
</evidence>
<name>A0A078AFT5_STYLE</name>
<reference evidence="3 4" key="1">
    <citation type="submission" date="2014-06" db="EMBL/GenBank/DDBJ databases">
        <authorList>
            <person name="Swart Estienne"/>
        </authorList>
    </citation>
    <scope>NUCLEOTIDE SEQUENCE [LARGE SCALE GENOMIC DNA]</scope>
    <source>
        <strain evidence="3 4">130c</strain>
    </source>
</reference>
<organism evidence="3 4">
    <name type="scientific">Stylonychia lemnae</name>
    <name type="common">Ciliate</name>
    <dbReference type="NCBI Taxonomy" id="5949"/>
    <lineage>
        <taxon>Eukaryota</taxon>
        <taxon>Sar</taxon>
        <taxon>Alveolata</taxon>
        <taxon>Ciliophora</taxon>
        <taxon>Intramacronucleata</taxon>
        <taxon>Spirotrichea</taxon>
        <taxon>Stichotrichia</taxon>
        <taxon>Sporadotrichida</taxon>
        <taxon>Oxytrichidae</taxon>
        <taxon>Stylonychinae</taxon>
        <taxon>Stylonychia</taxon>
    </lineage>
</organism>
<feature type="region of interest" description="Disordered" evidence="2">
    <location>
        <begin position="207"/>
        <end position="310"/>
    </location>
</feature>
<feature type="region of interest" description="Disordered" evidence="2">
    <location>
        <begin position="108"/>
        <end position="146"/>
    </location>
</feature>
<dbReference type="OrthoDB" id="166018at2759"/>
<keyword evidence="4" id="KW-1185">Reference proteome</keyword>
<evidence type="ECO:0000313" key="4">
    <source>
        <dbReference type="Proteomes" id="UP000039865"/>
    </source>
</evidence>
<feature type="coiled-coil region" evidence="1">
    <location>
        <begin position="7"/>
        <end position="34"/>
    </location>
</feature>
<feature type="compositionally biased region" description="Basic residues" evidence="2">
    <location>
        <begin position="255"/>
        <end position="264"/>
    </location>
</feature>
<dbReference type="EMBL" id="CCKQ01009592">
    <property type="protein sequence ID" value="CDW81094.1"/>
    <property type="molecule type" value="Genomic_DNA"/>
</dbReference>
<sequence length="621" mass="71453">MGNKQIMQMQEDQIRKLQKDKKLTKKQLETIQQRLQFRQDQKITKSSSQQRTQITSQMTFDDSSKLKSVQKSRNVTPSTGMQSPSNINNFDITSLSKTFELPEVNMENKKNNHSKNSSIISQEQSNSSTTKKQDISNQSLSDARFKNRLKTTAGPGAFYSKSRQHNAPTITVDNFGFEDDMQNHFDQLLEGRDGDPNSRQQKFLEMYYRKGSTPNYQNSFQRRKSRKLSDDEKPKQDLTQSLDVKSQEQQSIHHTPTRNRNKFAKRMEKYMQPSTSPSNHTSSGQDESSSSRSSKLNSARNKSNLLINDGSSFDVDGLDLSHIPAMSHDGMGECNNFENNYNHTTETEEEYAVIDRGDDYKLSIMRKKRALPQQNENDGELPQGSPDFVQFPRFRQEFPTITEDQKEDEEDQGEIKPRGGGDTMMVRYKYMQKLSQARMMDPSGQNRPKSHQTIIIWDWDDTLMSSTFLSPYQPHILSTSVRKKLPKIVRDQLDHLQELIIKLMQKSVKQGATYIITNAGHGWVELNGFKEWKFRTFSALAEKMDKDIITNIVAVGDSQIEIDAAVKSYVKTVKLKEQPNLVELTKQVELILSQFEEICSCAKNLTIRLQKVQDEDQSKQQ</sequence>